<dbReference type="SUPFAM" id="SSF46689">
    <property type="entry name" value="Homeodomain-like"/>
    <property type="match status" value="1"/>
</dbReference>
<organism evidence="5 6">
    <name type="scientific">Paenibacillus antibioticophila</name>
    <dbReference type="NCBI Taxonomy" id="1274374"/>
    <lineage>
        <taxon>Bacteria</taxon>
        <taxon>Bacillati</taxon>
        <taxon>Bacillota</taxon>
        <taxon>Bacilli</taxon>
        <taxon>Bacillales</taxon>
        <taxon>Paenibacillaceae</taxon>
        <taxon>Paenibacillus</taxon>
    </lineage>
</organism>
<evidence type="ECO:0000256" key="1">
    <source>
        <dbReference type="ARBA" id="ARBA00023015"/>
    </source>
</evidence>
<accession>A0A919XXS8</accession>
<dbReference type="InterPro" id="IPR001347">
    <property type="entry name" value="SIS_dom"/>
</dbReference>
<dbReference type="PANTHER" id="PTHR30514">
    <property type="entry name" value="GLUCOKINASE"/>
    <property type="match status" value="1"/>
</dbReference>
<keyword evidence="2" id="KW-0238">DNA-binding</keyword>
<gene>
    <name evidence="5" type="ORF">J41TS12_31910</name>
</gene>
<dbReference type="GO" id="GO:1901135">
    <property type="term" value="P:carbohydrate derivative metabolic process"/>
    <property type="evidence" value="ECO:0007669"/>
    <property type="project" value="InterPro"/>
</dbReference>
<dbReference type="InterPro" id="IPR046348">
    <property type="entry name" value="SIS_dom_sf"/>
</dbReference>
<keyword evidence="6" id="KW-1185">Reference proteome</keyword>
<dbReference type="EMBL" id="BORR01000011">
    <property type="protein sequence ID" value="GIO38330.1"/>
    <property type="molecule type" value="Genomic_DNA"/>
</dbReference>
<dbReference type="AlphaFoldDB" id="A0A919XXS8"/>
<evidence type="ECO:0000259" key="4">
    <source>
        <dbReference type="PROSITE" id="PS51071"/>
    </source>
</evidence>
<keyword evidence="1" id="KW-0805">Transcription regulation</keyword>
<dbReference type="CDD" id="cd05013">
    <property type="entry name" value="SIS_RpiR"/>
    <property type="match status" value="1"/>
</dbReference>
<dbReference type="GO" id="GO:0097367">
    <property type="term" value="F:carbohydrate derivative binding"/>
    <property type="evidence" value="ECO:0007669"/>
    <property type="project" value="InterPro"/>
</dbReference>
<dbReference type="InterPro" id="IPR035472">
    <property type="entry name" value="RpiR-like_SIS"/>
</dbReference>
<dbReference type="GO" id="GO:0003700">
    <property type="term" value="F:DNA-binding transcription factor activity"/>
    <property type="evidence" value="ECO:0007669"/>
    <property type="project" value="InterPro"/>
</dbReference>
<dbReference type="InterPro" id="IPR000281">
    <property type="entry name" value="HTH_RpiR"/>
</dbReference>
<dbReference type="Gene3D" id="3.40.50.10490">
    <property type="entry name" value="Glucose-6-phosphate isomerase like protein, domain 1"/>
    <property type="match status" value="1"/>
</dbReference>
<dbReference type="PANTHER" id="PTHR30514:SF18">
    <property type="entry name" value="RPIR-FAMILY TRANSCRIPTIONAL REGULATOR"/>
    <property type="match status" value="1"/>
</dbReference>
<dbReference type="Proteomes" id="UP000681162">
    <property type="component" value="Unassembled WGS sequence"/>
</dbReference>
<protein>
    <recommendedName>
        <fullName evidence="4">HTH rpiR-type domain-containing protein</fullName>
    </recommendedName>
</protein>
<dbReference type="RefSeq" id="WP_249413068.1">
    <property type="nucleotide sequence ID" value="NZ_BORR01000011.1"/>
</dbReference>
<evidence type="ECO:0000313" key="5">
    <source>
        <dbReference type="EMBL" id="GIO38330.1"/>
    </source>
</evidence>
<dbReference type="PROSITE" id="PS51071">
    <property type="entry name" value="HTH_RPIR"/>
    <property type="match status" value="1"/>
</dbReference>
<dbReference type="InterPro" id="IPR009057">
    <property type="entry name" value="Homeodomain-like_sf"/>
</dbReference>
<evidence type="ECO:0000256" key="2">
    <source>
        <dbReference type="ARBA" id="ARBA00023125"/>
    </source>
</evidence>
<sequence length="285" mass="32211">MLQERVKGMFKDRKGFSSGHLKIVSFIERHPDEVLFMTEQEIADRLGISIATVSRFWRAAGYENGKEFRQKLRTALDTTPALKMETTISRLDPTSLPMKMLEQAMVHLRETAEQTEPEELQRAASLMAGARRVYVYAPGPAVALGELLTYRLSRFGLSVRMMAASGHEVLESLAQVQEDDVVVLFHFTRLLPETEVVLDCIERAGCAAVMITDREEFRYGAQVDAAFYVSRGEMGEFHSMVTPLLLIEQMILSIGLLNREQVISRLEALGELRKRYADKLPRGKA</sequence>
<dbReference type="Gene3D" id="1.10.10.10">
    <property type="entry name" value="Winged helix-like DNA-binding domain superfamily/Winged helix DNA-binding domain"/>
    <property type="match status" value="1"/>
</dbReference>
<proteinExistence type="predicted"/>
<evidence type="ECO:0000313" key="6">
    <source>
        <dbReference type="Proteomes" id="UP000681162"/>
    </source>
</evidence>
<dbReference type="InterPro" id="IPR036388">
    <property type="entry name" value="WH-like_DNA-bd_sf"/>
</dbReference>
<dbReference type="InterPro" id="IPR047640">
    <property type="entry name" value="RpiR-like"/>
</dbReference>
<keyword evidence="3" id="KW-0804">Transcription</keyword>
<dbReference type="Pfam" id="PF01380">
    <property type="entry name" value="SIS"/>
    <property type="match status" value="1"/>
</dbReference>
<evidence type="ECO:0000256" key="3">
    <source>
        <dbReference type="ARBA" id="ARBA00023163"/>
    </source>
</evidence>
<reference evidence="5 6" key="1">
    <citation type="submission" date="2021-03" db="EMBL/GenBank/DDBJ databases">
        <title>Antimicrobial resistance genes in bacteria isolated from Japanese honey, and their potential for conferring macrolide and lincosamide resistance in the American foulbrood pathogen Paenibacillus larvae.</title>
        <authorList>
            <person name="Okamoto M."/>
            <person name="Kumagai M."/>
            <person name="Kanamori H."/>
            <person name="Takamatsu D."/>
        </authorList>
    </citation>
    <scope>NUCLEOTIDE SEQUENCE [LARGE SCALE GENOMIC DNA]</scope>
    <source>
        <strain evidence="5 6">J41TS12</strain>
    </source>
</reference>
<name>A0A919XXS8_9BACL</name>
<dbReference type="SUPFAM" id="SSF53697">
    <property type="entry name" value="SIS domain"/>
    <property type="match status" value="1"/>
</dbReference>
<comment type="caution">
    <text evidence="5">The sequence shown here is derived from an EMBL/GenBank/DDBJ whole genome shotgun (WGS) entry which is preliminary data.</text>
</comment>
<dbReference type="GO" id="GO:0003677">
    <property type="term" value="F:DNA binding"/>
    <property type="evidence" value="ECO:0007669"/>
    <property type="project" value="UniProtKB-KW"/>
</dbReference>
<feature type="domain" description="HTH rpiR-type" evidence="4">
    <location>
        <begin position="3"/>
        <end position="79"/>
    </location>
</feature>